<dbReference type="OrthoDB" id="6409675at2759"/>
<dbReference type="EMBL" id="BMAW01083056">
    <property type="protein sequence ID" value="GFU31961.1"/>
    <property type="molecule type" value="Genomic_DNA"/>
</dbReference>
<protein>
    <submittedName>
        <fullName evidence="2">Uncharacterized protein</fullName>
    </submittedName>
</protein>
<accession>A0A8X6QKR1</accession>
<name>A0A8X6QKR1_NEPPI</name>
<reference evidence="2" key="1">
    <citation type="submission" date="2020-08" db="EMBL/GenBank/DDBJ databases">
        <title>Multicomponent nature underlies the extraordinary mechanical properties of spider dragline silk.</title>
        <authorList>
            <person name="Kono N."/>
            <person name="Nakamura H."/>
            <person name="Mori M."/>
            <person name="Yoshida Y."/>
            <person name="Ohtoshi R."/>
            <person name="Malay A.D."/>
            <person name="Moran D.A.P."/>
            <person name="Tomita M."/>
            <person name="Numata K."/>
            <person name="Arakawa K."/>
        </authorList>
    </citation>
    <scope>NUCLEOTIDE SEQUENCE</scope>
</reference>
<proteinExistence type="predicted"/>
<gene>
    <name evidence="2" type="ORF">NPIL_202961</name>
</gene>
<keyword evidence="1" id="KW-0732">Signal</keyword>
<sequence>MKSLCVFALVFCFVYVAVAEVNKKCSTNDDCDQGECCTSGLFLSGKCKKLKAEGEWCVPGIGEREKYYLMCPCAEGLSCQAEEIEEQEGGVVIYKNSKCLAKQEETTVSEENTVSEETDAE</sequence>
<feature type="signal peptide" evidence="1">
    <location>
        <begin position="1"/>
        <end position="19"/>
    </location>
</feature>
<comment type="caution">
    <text evidence="2">The sequence shown here is derived from an EMBL/GenBank/DDBJ whole genome shotgun (WGS) entry which is preliminary data.</text>
</comment>
<evidence type="ECO:0000313" key="3">
    <source>
        <dbReference type="Proteomes" id="UP000887013"/>
    </source>
</evidence>
<organism evidence="2 3">
    <name type="scientific">Nephila pilipes</name>
    <name type="common">Giant wood spider</name>
    <name type="synonym">Nephila maculata</name>
    <dbReference type="NCBI Taxonomy" id="299642"/>
    <lineage>
        <taxon>Eukaryota</taxon>
        <taxon>Metazoa</taxon>
        <taxon>Ecdysozoa</taxon>
        <taxon>Arthropoda</taxon>
        <taxon>Chelicerata</taxon>
        <taxon>Arachnida</taxon>
        <taxon>Araneae</taxon>
        <taxon>Araneomorphae</taxon>
        <taxon>Entelegynae</taxon>
        <taxon>Araneoidea</taxon>
        <taxon>Nephilidae</taxon>
        <taxon>Nephila</taxon>
    </lineage>
</organism>
<feature type="chain" id="PRO_5036500010" evidence="1">
    <location>
        <begin position="20"/>
        <end position="121"/>
    </location>
</feature>
<dbReference type="Gene3D" id="2.10.80.10">
    <property type="entry name" value="Lipase, subunit A"/>
    <property type="match status" value="1"/>
</dbReference>
<dbReference type="Proteomes" id="UP000887013">
    <property type="component" value="Unassembled WGS sequence"/>
</dbReference>
<evidence type="ECO:0000256" key="1">
    <source>
        <dbReference type="SAM" id="SignalP"/>
    </source>
</evidence>
<evidence type="ECO:0000313" key="2">
    <source>
        <dbReference type="EMBL" id="GFU31961.1"/>
    </source>
</evidence>
<dbReference type="AlphaFoldDB" id="A0A8X6QKR1"/>
<keyword evidence="3" id="KW-1185">Reference proteome</keyword>